<feature type="domain" description="F-box" evidence="2">
    <location>
        <begin position="83"/>
        <end position="131"/>
    </location>
</feature>
<accession>A0AAD8QJG9</accession>
<comment type="caution">
    <text evidence="3">The sequence shown here is derived from an EMBL/GenBank/DDBJ whole genome shotgun (WGS) entry which is preliminary data.</text>
</comment>
<feature type="region of interest" description="Disordered" evidence="1">
    <location>
        <begin position="1"/>
        <end position="39"/>
    </location>
</feature>
<gene>
    <name evidence="3" type="ORF">QYE76_037772</name>
</gene>
<organism evidence="3 4">
    <name type="scientific">Lolium multiflorum</name>
    <name type="common">Italian ryegrass</name>
    <name type="synonym">Lolium perenne subsp. multiflorum</name>
    <dbReference type="NCBI Taxonomy" id="4521"/>
    <lineage>
        <taxon>Eukaryota</taxon>
        <taxon>Viridiplantae</taxon>
        <taxon>Streptophyta</taxon>
        <taxon>Embryophyta</taxon>
        <taxon>Tracheophyta</taxon>
        <taxon>Spermatophyta</taxon>
        <taxon>Magnoliopsida</taxon>
        <taxon>Liliopsida</taxon>
        <taxon>Poales</taxon>
        <taxon>Poaceae</taxon>
        <taxon>BOP clade</taxon>
        <taxon>Pooideae</taxon>
        <taxon>Poodae</taxon>
        <taxon>Poeae</taxon>
        <taxon>Poeae Chloroplast Group 2 (Poeae type)</taxon>
        <taxon>Loliodinae</taxon>
        <taxon>Loliinae</taxon>
        <taxon>Lolium</taxon>
    </lineage>
</organism>
<name>A0AAD8QJG9_LOLMU</name>
<dbReference type="SUPFAM" id="SSF52047">
    <property type="entry name" value="RNI-like"/>
    <property type="match status" value="1"/>
</dbReference>
<evidence type="ECO:0000313" key="3">
    <source>
        <dbReference type="EMBL" id="KAK1603460.1"/>
    </source>
</evidence>
<protein>
    <recommendedName>
        <fullName evidence="2">F-box domain-containing protein</fullName>
    </recommendedName>
</protein>
<dbReference type="Gene3D" id="1.20.1280.50">
    <property type="match status" value="1"/>
</dbReference>
<evidence type="ECO:0000259" key="2">
    <source>
        <dbReference type="PROSITE" id="PS50181"/>
    </source>
</evidence>
<dbReference type="PROSITE" id="PS50181">
    <property type="entry name" value="FBOX"/>
    <property type="match status" value="1"/>
</dbReference>
<proteinExistence type="predicted"/>
<dbReference type="InterPro" id="IPR036047">
    <property type="entry name" value="F-box-like_dom_sf"/>
</dbReference>
<dbReference type="EMBL" id="JAUUTY010000037">
    <property type="protein sequence ID" value="KAK1603460.1"/>
    <property type="molecule type" value="Genomic_DNA"/>
</dbReference>
<reference evidence="3" key="1">
    <citation type="submission" date="2023-07" db="EMBL/GenBank/DDBJ databases">
        <title>A chromosome-level genome assembly of Lolium multiflorum.</title>
        <authorList>
            <person name="Chen Y."/>
            <person name="Copetti D."/>
            <person name="Kolliker R."/>
            <person name="Studer B."/>
        </authorList>
    </citation>
    <scope>NUCLEOTIDE SEQUENCE</scope>
    <source>
        <strain evidence="3">02402/16</strain>
        <tissue evidence="3">Leaf</tissue>
    </source>
</reference>
<sequence length="570" mass="65347">MDLTGDGDSTASRGVADGGEEENLELRVSRYKSPSLRQPRTRPGIPRIYYINFQTRPATHESSSARFQPRKINAGAMGEDSGDDRISTLPNDILLNILDRLHVSNAAKTSILSKRWSQLSAKLPRLIINPLPEGLLSLFGRDLSRANISDGDLARLNAATFKATKSVLARREPGSDTIRLLSTTFYLIGDVPISIGHAVGQAMAVHQIEKAEFTVLTVKDREQCRLVDLANYGTQFVSLFNECRNTFSCLTRLYLENLRFESDFLSNIFVTCKLLKYIGFFNCDTYKWITLQIEHAQLNELSLVNCRFDKVELKWLPKLTRTTYKFWISFKELPLSFGHVPLLEFLELTNVTFTSHKVVSLSMLLSEMCVEDLRLGFKCEKIWVQPEPPTERLAAAFRGLRIVNLESIPEGHDLTWTMFILEAAPCLEEFYMSVMDHPCEMEMHPERRKQLLYSDNKGVEWESPRSDFEHRRLTKLIIFCFGNYIVSHLRRVMKVAVNLMDVYLYDRVACRYCEHINPLNPGRLPRNKKKLNALRNLLTQGMESPSRIHFLTPSPEMDADHAERSPEGFR</sequence>
<dbReference type="Pfam" id="PF23622">
    <property type="entry name" value="LRR_At1g61320_AtMIF1"/>
    <property type="match status" value="1"/>
</dbReference>
<dbReference type="SUPFAM" id="SSF81383">
    <property type="entry name" value="F-box domain"/>
    <property type="match status" value="1"/>
</dbReference>
<keyword evidence="4" id="KW-1185">Reference proteome</keyword>
<evidence type="ECO:0000313" key="4">
    <source>
        <dbReference type="Proteomes" id="UP001231189"/>
    </source>
</evidence>
<dbReference type="PANTHER" id="PTHR32153">
    <property type="entry name" value="OJ000223_09.16 PROTEIN"/>
    <property type="match status" value="1"/>
</dbReference>
<dbReference type="Gene3D" id="3.80.10.10">
    <property type="entry name" value="Ribonuclease Inhibitor"/>
    <property type="match status" value="1"/>
</dbReference>
<dbReference type="InterPro" id="IPR001810">
    <property type="entry name" value="F-box_dom"/>
</dbReference>
<dbReference type="Pfam" id="PF00646">
    <property type="entry name" value="F-box"/>
    <property type="match status" value="1"/>
</dbReference>
<evidence type="ECO:0000256" key="1">
    <source>
        <dbReference type="SAM" id="MobiDB-lite"/>
    </source>
</evidence>
<dbReference type="InterPro" id="IPR055357">
    <property type="entry name" value="LRR_At1g61320_AtMIF1"/>
</dbReference>
<dbReference type="AlphaFoldDB" id="A0AAD8QJG9"/>
<dbReference type="InterPro" id="IPR032675">
    <property type="entry name" value="LRR_dom_sf"/>
</dbReference>
<dbReference type="Proteomes" id="UP001231189">
    <property type="component" value="Unassembled WGS sequence"/>
</dbReference>
<dbReference type="InterPro" id="IPR044997">
    <property type="entry name" value="F-box_plant"/>
</dbReference>